<dbReference type="AlphaFoldDB" id="A0A4P6P542"/>
<organism evidence="1 2">
    <name type="scientific">Litorilituus sediminis</name>
    <dbReference type="NCBI Taxonomy" id="718192"/>
    <lineage>
        <taxon>Bacteria</taxon>
        <taxon>Pseudomonadati</taxon>
        <taxon>Pseudomonadota</taxon>
        <taxon>Gammaproteobacteria</taxon>
        <taxon>Alteromonadales</taxon>
        <taxon>Colwelliaceae</taxon>
        <taxon>Litorilituus</taxon>
    </lineage>
</organism>
<dbReference type="Proteomes" id="UP000290244">
    <property type="component" value="Chromosome"/>
</dbReference>
<dbReference type="OrthoDB" id="5296002at2"/>
<sequence length="317" mass="35080">MSLLTRITNIFSAKQSNQSIGIALQKNALTLCSIPVSLDKHDNEKAVFNSSALVAESYEQTIASLQDELSLSGKVHLIINEQQSQVVQIDKPSVPEAELHGALKWQVKDLVTIAPENMVLDYYDAPIMAGKEKLNVVCAPLKELKQLVQSITEAGLALESIITQEFAFKNLLPVQPDACLLVCQQPNEEIVLMIVKQGQIYFHRRLRGFAQIANKTEEELSFSVIDALSLEIQRSTDYFERQLKQAPIKEIKVLLPIALEGFVARKLSENTNVPVTLLDLPQPYHEQREYGAVIGASMAAIHAASELSHVQEAANVS</sequence>
<keyword evidence="2" id="KW-1185">Reference proteome</keyword>
<evidence type="ECO:0000313" key="1">
    <source>
        <dbReference type="EMBL" id="QBG36593.1"/>
    </source>
</evidence>
<evidence type="ECO:0000313" key="2">
    <source>
        <dbReference type="Proteomes" id="UP000290244"/>
    </source>
</evidence>
<gene>
    <name evidence="1" type="ORF">EMK97_13125</name>
</gene>
<dbReference type="KEGG" id="lsd:EMK97_13125"/>
<proteinExistence type="predicted"/>
<dbReference type="EMBL" id="CP034759">
    <property type="protein sequence ID" value="QBG36593.1"/>
    <property type="molecule type" value="Genomic_DNA"/>
</dbReference>
<reference evidence="1 2" key="1">
    <citation type="submission" date="2018-12" db="EMBL/GenBank/DDBJ databases">
        <title>Complete genome of Litorilituus sediminis.</title>
        <authorList>
            <person name="Liu A."/>
            <person name="Rong J."/>
        </authorList>
    </citation>
    <scope>NUCLEOTIDE SEQUENCE [LARGE SCALE GENOMIC DNA]</scope>
    <source>
        <strain evidence="1 2">JCM 17549</strain>
    </source>
</reference>
<dbReference type="InterPro" id="IPR043129">
    <property type="entry name" value="ATPase_NBD"/>
</dbReference>
<dbReference type="Gene3D" id="3.30.420.380">
    <property type="match status" value="1"/>
</dbReference>
<dbReference type="SUPFAM" id="SSF53067">
    <property type="entry name" value="Actin-like ATPase domain"/>
    <property type="match status" value="1"/>
</dbReference>
<name>A0A4P6P542_9GAMM</name>
<dbReference type="RefSeq" id="WP_130602890.1">
    <property type="nucleotide sequence ID" value="NZ_CP034759.1"/>
</dbReference>
<accession>A0A4P6P542</accession>
<protein>
    <submittedName>
        <fullName evidence="1">MSHA biogenesis protein MshI</fullName>
    </submittedName>
</protein>